<dbReference type="Gene3D" id="1.10.10.60">
    <property type="entry name" value="Homeodomain-like"/>
    <property type="match status" value="1"/>
</dbReference>
<reference evidence="6" key="1">
    <citation type="submission" date="2023-03" db="EMBL/GenBank/DDBJ databases">
        <title>Andean soil-derived lignocellulolytic bacterial consortium as a source of novel taxa and putative plastic-active enzymes.</title>
        <authorList>
            <person name="Diaz-Garcia L."/>
            <person name="Chuvochina M."/>
            <person name="Feuerriegel G."/>
            <person name="Bunk B."/>
            <person name="Sproer C."/>
            <person name="Streit W.R."/>
            <person name="Rodriguez L.M."/>
            <person name="Overmann J."/>
            <person name="Jimenez D.J."/>
        </authorList>
    </citation>
    <scope>NUCLEOTIDE SEQUENCE</scope>
    <source>
        <strain evidence="6">MAG 4610</strain>
    </source>
</reference>
<dbReference type="PANTHER" id="PTHR30055:SF238">
    <property type="entry name" value="MYCOFACTOCIN BIOSYNTHESIS TRANSCRIPTIONAL REGULATOR MFTR-RELATED"/>
    <property type="match status" value="1"/>
</dbReference>
<dbReference type="PROSITE" id="PS01081">
    <property type="entry name" value="HTH_TETR_1"/>
    <property type="match status" value="1"/>
</dbReference>
<dbReference type="InterPro" id="IPR041347">
    <property type="entry name" value="MftR_C"/>
</dbReference>
<feature type="DNA-binding region" description="H-T-H motif" evidence="4">
    <location>
        <begin position="40"/>
        <end position="59"/>
    </location>
</feature>
<dbReference type="InterPro" id="IPR001647">
    <property type="entry name" value="HTH_TetR"/>
</dbReference>
<dbReference type="Pfam" id="PF17754">
    <property type="entry name" value="TetR_C_14"/>
    <property type="match status" value="1"/>
</dbReference>
<dbReference type="Proteomes" id="UP001213972">
    <property type="component" value="Chromosome"/>
</dbReference>
<dbReference type="AlphaFoldDB" id="A0AAJ5W1L1"/>
<evidence type="ECO:0000256" key="1">
    <source>
        <dbReference type="ARBA" id="ARBA00023015"/>
    </source>
</evidence>
<dbReference type="PANTHER" id="PTHR30055">
    <property type="entry name" value="HTH-TYPE TRANSCRIPTIONAL REGULATOR RUTR"/>
    <property type="match status" value="1"/>
</dbReference>
<accession>A0AAJ5W1L1</accession>
<evidence type="ECO:0000259" key="5">
    <source>
        <dbReference type="PROSITE" id="PS50977"/>
    </source>
</evidence>
<dbReference type="GO" id="GO:0003700">
    <property type="term" value="F:DNA-binding transcription factor activity"/>
    <property type="evidence" value="ECO:0007669"/>
    <property type="project" value="TreeGrafter"/>
</dbReference>
<gene>
    <name evidence="6" type="ORF">P0Y48_10875</name>
</gene>
<dbReference type="EMBL" id="CP119321">
    <property type="protein sequence ID" value="WEK12961.1"/>
    <property type="molecule type" value="Genomic_DNA"/>
</dbReference>
<evidence type="ECO:0000256" key="2">
    <source>
        <dbReference type="ARBA" id="ARBA00023125"/>
    </source>
</evidence>
<dbReference type="InterPro" id="IPR050109">
    <property type="entry name" value="HTH-type_TetR-like_transc_reg"/>
</dbReference>
<dbReference type="Pfam" id="PF00440">
    <property type="entry name" value="TetR_N"/>
    <property type="match status" value="1"/>
</dbReference>
<keyword evidence="2 4" id="KW-0238">DNA-binding</keyword>
<dbReference type="PROSITE" id="PS50977">
    <property type="entry name" value="HTH_TETR_2"/>
    <property type="match status" value="1"/>
</dbReference>
<proteinExistence type="predicted"/>
<organism evidence="6 7">
    <name type="scientific">Candidatus Microbacterium phytovorans</name>
    <dbReference type="NCBI Taxonomy" id="3121374"/>
    <lineage>
        <taxon>Bacteria</taxon>
        <taxon>Bacillati</taxon>
        <taxon>Actinomycetota</taxon>
        <taxon>Actinomycetes</taxon>
        <taxon>Micrococcales</taxon>
        <taxon>Microbacteriaceae</taxon>
        <taxon>Microbacterium</taxon>
    </lineage>
</organism>
<dbReference type="InterPro" id="IPR023772">
    <property type="entry name" value="DNA-bd_HTH_TetR-type_CS"/>
</dbReference>
<name>A0AAJ5W1L1_9MICO</name>
<keyword evidence="1" id="KW-0805">Transcription regulation</keyword>
<evidence type="ECO:0000256" key="4">
    <source>
        <dbReference type="PROSITE-ProRule" id="PRU00335"/>
    </source>
</evidence>
<dbReference type="Gene3D" id="1.10.357.10">
    <property type="entry name" value="Tetracycline Repressor, domain 2"/>
    <property type="match status" value="1"/>
</dbReference>
<dbReference type="PRINTS" id="PR00455">
    <property type="entry name" value="HTHTETR"/>
</dbReference>
<sequence>MGELAKDGGGLRAATRDAVRRQLSDVALDLFLEHGYDAITIEQIADEAGISARSVHRYFPAKEDLVIDSPEAYGRIVASALSVRPRDEGVMTSLYSAYAALMGTRAQDRRDKVGMYLLSRSASLRARNIEKHERWAELLTPIVSSRLNGKDADVRARALVQSSLSAFTLALTTWGNPEEERSVQDLLKVTFSDLLLIDRSR</sequence>
<dbReference type="InterPro" id="IPR009057">
    <property type="entry name" value="Homeodomain-like_sf"/>
</dbReference>
<protein>
    <submittedName>
        <fullName evidence="6">Helix-turn-helix domain containing protein</fullName>
    </submittedName>
</protein>
<evidence type="ECO:0000313" key="6">
    <source>
        <dbReference type="EMBL" id="WEK12961.1"/>
    </source>
</evidence>
<evidence type="ECO:0000313" key="7">
    <source>
        <dbReference type="Proteomes" id="UP001213972"/>
    </source>
</evidence>
<feature type="domain" description="HTH tetR-type" evidence="5">
    <location>
        <begin position="17"/>
        <end position="77"/>
    </location>
</feature>
<keyword evidence="3" id="KW-0804">Transcription</keyword>
<dbReference type="SUPFAM" id="SSF46689">
    <property type="entry name" value="Homeodomain-like"/>
    <property type="match status" value="1"/>
</dbReference>
<evidence type="ECO:0000256" key="3">
    <source>
        <dbReference type="ARBA" id="ARBA00023163"/>
    </source>
</evidence>
<dbReference type="GO" id="GO:0000976">
    <property type="term" value="F:transcription cis-regulatory region binding"/>
    <property type="evidence" value="ECO:0007669"/>
    <property type="project" value="TreeGrafter"/>
</dbReference>